<gene>
    <name evidence="1" type="ORF">ACFPTN_16465</name>
</gene>
<comment type="caution">
    <text evidence="1">The sequence shown here is derived from an EMBL/GenBank/DDBJ whole genome shotgun (WGS) entry which is preliminary data.</text>
</comment>
<keyword evidence="2" id="KW-1185">Reference proteome</keyword>
<reference evidence="2" key="1">
    <citation type="journal article" date="2019" name="Int. J. Syst. Evol. Microbiol.">
        <title>The Global Catalogue of Microorganisms (GCM) 10K type strain sequencing project: providing services to taxonomists for standard genome sequencing and annotation.</title>
        <authorList>
            <consortium name="The Broad Institute Genomics Platform"/>
            <consortium name="The Broad Institute Genome Sequencing Center for Infectious Disease"/>
            <person name="Wu L."/>
            <person name="Ma J."/>
        </authorList>
    </citation>
    <scope>NUCLEOTIDE SEQUENCE [LARGE SCALE GENOMIC DNA]</scope>
    <source>
        <strain evidence="2">SHR3</strain>
    </source>
</reference>
<dbReference type="Proteomes" id="UP001595974">
    <property type="component" value="Unassembled WGS sequence"/>
</dbReference>
<sequence>MHEAPEQEVDRYLRSGNVEMRYSAWPGEAFCDRVRYGEKALRAALIEAVRSRRPRRRRGTVPSEQSGAAFVRTKLAPMVQGLFPRHEQALVLDVLCGSIVFVTPTTIEGVLERVSSLNTAWKLANLYLASIDAALLADDAPRIVGLSEETTCYVSGEYFREAGRFDDYLVHEAAHVFHNCKRESIGLRQTRVKEWLLEIDYARRETFAYACETYGRILELGSGLRARQQLLADYARGPMPADDRVETGEYLDILGEAIAARNGWKSILARCAAPRPMRPHLTGHGAW</sequence>
<evidence type="ECO:0000313" key="2">
    <source>
        <dbReference type="Proteomes" id="UP001595974"/>
    </source>
</evidence>
<dbReference type="EMBL" id="JBHSOG010000068">
    <property type="protein sequence ID" value="MFC5770975.1"/>
    <property type="molecule type" value="Genomic_DNA"/>
</dbReference>
<protein>
    <submittedName>
        <fullName evidence="1">Uncharacterized protein</fullName>
    </submittedName>
</protein>
<accession>A0ABW1AUJ3</accession>
<organism evidence="1 2">
    <name type="scientific">Thauera sinica</name>
    <dbReference type="NCBI Taxonomy" id="2665146"/>
    <lineage>
        <taxon>Bacteria</taxon>
        <taxon>Pseudomonadati</taxon>
        <taxon>Pseudomonadota</taxon>
        <taxon>Betaproteobacteria</taxon>
        <taxon>Rhodocyclales</taxon>
        <taxon>Zoogloeaceae</taxon>
        <taxon>Thauera</taxon>
    </lineage>
</organism>
<dbReference type="RefSeq" id="WP_096453128.1">
    <property type="nucleotide sequence ID" value="NZ_JBHSOG010000068.1"/>
</dbReference>
<proteinExistence type="predicted"/>
<evidence type="ECO:0000313" key="1">
    <source>
        <dbReference type="EMBL" id="MFC5770975.1"/>
    </source>
</evidence>
<name>A0ABW1AUJ3_9RHOO</name>